<evidence type="ECO:0000259" key="1">
    <source>
        <dbReference type="Pfam" id="PF07929"/>
    </source>
</evidence>
<feature type="domain" description="Plasmid pRiA4b Orf3-like" evidence="1">
    <location>
        <begin position="12"/>
        <end position="208"/>
    </location>
</feature>
<dbReference type="PANTHER" id="PTHR41878">
    <property type="entry name" value="LEXA REPRESSOR-RELATED"/>
    <property type="match status" value="1"/>
</dbReference>
<dbReference type="GeneID" id="25904061"/>
<dbReference type="OrthoDB" id="407198at2759"/>
<reference evidence="2 3" key="1">
    <citation type="submission" date="2011-02" db="EMBL/GenBank/DDBJ databases">
        <title>The Genome Sequence of Sphaeroforma arctica JP610.</title>
        <authorList>
            <consortium name="The Broad Institute Genome Sequencing Platform"/>
            <person name="Russ C."/>
            <person name="Cuomo C."/>
            <person name="Young S.K."/>
            <person name="Zeng Q."/>
            <person name="Gargeya S."/>
            <person name="Alvarado L."/>
            <person name="Berlin A."/>
            <person name="Chapman S.B."/>
            <person name="Chen Z."/>
            <person name="Freedman E."/>
            <person name="Gellesch M."/>
            <person name="Goldberg J."/>
            <person name="Griggs A."/>
            <person name="Gujja S."/>
            <person name="Heilman E."/>
            <person name="Heiman D."/>
            <person name="Howarth C."/>
            <person name="Mehta T."/>
            <person name="Neiman D."/>
            <person name="Pearson M."/>
            <person name="Roberts A."/>
            <person name="Saif S."/>
            <person name="Shea T."/>
            <person name="Shenoy N."/>
            <person name="Sisk P."/>
            <person name="Stolte C."/>
            <person name="Sykes S."/>
            <person name="White J."/>
            <person name="Yandava C."/>
            <person name="Burger G."/>
            <person name="Gray M.W."/>
            <person name="Holland P.W.H."/>
            <person name="King N."/>
            <person name="Lang F.B.F."/>
            <person name="Roger A.J."/>
            <person name="Ruiz-Trillo I."/>
            <person name="Haas B."/>
            <person name="Nusbaum C."/>
            <person name="Birren B."/>
        </authorList>
    </citation>
    <scope>NUCLEOTIDE SEQUENCE [LARGE SCALE GENOMIC DNA]</scope>
    <source>
        <strain evidence="2 3">JP610</strain>
    </source>
</reference>
<protein>
    <recommendedName>
        <fullName evidence="1">Plasmid pRiA4b Orf3-like domain-containing protein</fullName>
    </recommendedName>
</protein>
<dbReference type="Gene3D" id="3.10.290.30">
    <property type="entry name" value="MM3350-like"/>
    <property type="match status" value="1"/>
</dbReference>
<dbReference type="eggNOG" id="ENOG502S6II">
    <property type="taxonomic scope" value="Eukaryota"/>
</dbReference>
<name>A0A0L0G5B7_9EUKA</name>
<evidence type="ECO:0000313" key="3">
    <source>
        <dbReference type="Proteomes" id="UP000054560"/>
    </source>
</evidence>
<dbReference type="RefSeq" id="XP_014158127.1">
    <property type="nucleotide sequence ID" value="XM_014302652.1"/>
</dbReference>
<dbReference type="Pfam" id="PF07929">
    <property type="entry name" value="PRiA4_ORF3"/>
    <property type="match status" value="1"/>
</dbReference>
<keyword evidence="3" id="KW-1185">Reference proteome</keyword>
<dbReference type="InterPro" id="IPR024047">
    <property type="entry name" value="MM3350-like_sf"/>
</dbReference>
<dbReference type="InterPro" id="IPR012912">
    <property type="entry name" value="Plasmid_pRiA4b_Orf3-like"/>
</dbReference>
<organism evidence="2 3">
    <name type="scientific">Sphaeroforma arctica JP610</name>
    <dbReference type="NCBI Taxonomy" id="667725"/>
    <lineage>
        <taxon>Eukaryota</taxon>
        <taxon>Ichthyosporea</taxon>
        <taxon>Ichthyophonida</taxon>
        <taxon>Sphaeroforma</taxon>
    </lineage>
</organism>
<dbReference type="AlphaFoldDB" id="A0A0L0G5B7"/>
<sequence>MPVDYICAQPNYVIRIELKECRPTVWREINVPSDMSLSSLHKVIQVAMGWSNLHLHVFSLPDSSIEFGRHADYSSDTESSEDEMSAFDEAEQAAWYAQMGIDMPTKKRPDKNHTVAELFKHVGCKADYIYDFSDLWEHTLELMDIIRNPHPTPRCIAGEHQCPPESCGGRFGYEAMMLIFNADSQNRSFDRNSWRIGRGYRYDVVPFDLIAVNQTLKTTDISFIGKS</sequence>
<dbReference type="SUPFAM" id="SSF159941">
    <property type="entry name" value="MM3350-like"/>
    <property type="match status" value="1"/>
</dbReference>
<accession>A0A0L0G5B7</accession>
<dbReference type="EMBL" id="KQ241779">
    <property type="protein sequence ID" value="KNC84225.1"/>
    <property type="molecule type" value="Genomic_DNA"/>
</dbReference>
<gene>
    <name evidence="2" type="ORF">SARC_03557</name>
</gene>
<dbReference type="Proteomes" id="UP000054560">
    <property type="component" value="Unassembled WGS sequence"/>
</dbReference>
<evidence type="ECO:0000313" key="2">
    <source>
        <dbReference type="EMBL" id="KNC84225.1"/>
    </source>
</evidence>
<dbReference type="PANTHER" id="PTHR41878:SF1">
    <property type="entry name" value="TNPR PROTEIN"/>
    <property type="match status" value="1"/>
</dbReference>
<proteinExistence type="predicted"/>